<protein>
    <submittedName>
        <fullName evidence="2">Uncharacterized protein</fullName>
    </submittedName>
</protein>
<reference evidence="2" key="2">
    <citation type="submission" date="2021-09" db="EMBL/GenBank/DDBJ databases">
        <authorList>
            <person name="Jia N."/>
            <person name="Wang J."/>
            <person name="Shi W."/>
            <person name="Du L."/>
            <person name="Sun Y."/>
            <person name="Zhan W."/>
            <person name="Jiang J."/>
            <person name="Wang Q."/>
            <person name="Zhang B."/>
            <person name="Ji P."/>
            <person name="Sakyi L.B."/>
            <person name="Cui X."/>
            <person name="Yuan T."/>
            <person name="Jiang B."/>
            <person name="Yang W."/>
            <person name="Lam T.T.-Y."/>
            <person name="Chang Q."/>
            <person name="Ding S."/>
            <person name="Wang X."/>
            <person name="Zhu J."/>
            <person name="Ruan X."/>
            <person name="Zhao L."/>
            <person name="Wei J."/>
            <person name="Que T."/>
            <person name="Du C."/>
            <person name="Cheng J."/>
            <person name="Dai P."/>
            <person name="Han X."/>
            <person name="Huang E."/>
            <person name="Gao Y."/>
            <person name="Liu J."/>
            <person name="Shao H."/>
            <person name="Ye R."/>
            <person name="Li L."/>
            <person name="Wei W."/>
            <person name="Wang X."/>
            <person name="Wang C."/>
            <person name="Huo Q."/>
            <person name="Li W."/>
            <person name="Guo W."/>
            <person name="Chen H."/>
            <person name="Chen S."/>
            <person name="Zhou L."/>
            <person name="Zhou L."/>
            <person name="Ni X."/>
            <person name="Tian J."/>
            <person name="Zhou Y."/>
            <person name="Sheng Y."/>
            <person name="Liu T."/>
            <person name="Pan Y."/>
            <person name="Xia L."/>
            <person name="Li J."/>
            <person name="Zhao F."/>
            <person name="Cao W."/>
        </authorList>
    </citation>
    <scope>NUCLEOTIDE SEQUENCE</scope>
    <source>
        <strain evidence="2">Rmic-2018</strain>
        <tissue evidence="2">Larvae</tissue>
    </source>
</reference>
<proteinExistence type="predicted"/>
<feature type="compositionally biased region" description="Polar residues" evidence="1">
    <location>
        <begin position="175"/>
        <end position="188"/>
    </location>
</feature>
<reference evidence="2" key="1">
    <citation type="journal article" date="2020" name="Cell">
        <title>Large-Scale Comparative Analyses of Tick Genomes Elucidate Their Genetic Diversity and Vector Capacities.</title>
        <authorList>
            <consortium name="Tick Genome and Microbiome Consortium (TIGMIC)"/>
            <person name="Jia N."/>
            <person name="Wang J."/>
            <person name="Shi W."/>
            <person name="Du L."/>
            <person name="Sun Y."/>
            <person name="Zhan W."/>
            <person name="Jiang J.F."/>
            <person name="Wang Q."/>
            <person name="Zhang B."/>
            <person name="Ji P."/>
            <person name="Bell-Sakyi L."/>
            <person name="Cui X.M."/>
            <person name="Yuan T.T."/>
            <person name="Jiang B.G."/>
            <person name="Yang W.F."/>
            <person name="Lam T.T."/>
            <person name="Chang Q.C."/>
            <person name="Ding S.J."/>
            <person name="Wang X.J."/>
            <person name="Zhu J.G."/>
            <person name="Ruan X.D."/>
            <person name="Zhao L."/>
            <person name="Wei J.T."/>
            <person name="Ye R.Z."/>
            <person name="Que T.C."/>
            <person name="Du C.H."/>
            <person name="Zhou Y.H."/>
            <person name="Cheng J.X."/>
            <person name="Dai P.F."/>
            <person name="Guo W.B."/>
            <person name="Han X.H."/>
            <person name="Huang E.J."/>
            <person name="Li L.F."/>
            <person name="Wei W."/>
            <person name="Gao Y.C."/>
            <person name="Liu J.Z."/>
            <person name="Shao H.Z."/>
            <person name="Wang X."/>
            <person name="Wang C.C."/>
            <person name="Yang T.C."/>
            <person name="Huo Q.B."/>
            <person name="Li W."/>
            <person name="Chen H.Y."/>
            <person name="Chen S.E."/>
            <person name="Zhou L.G."/>
            <person name="Ni X.B."/>
            <person name="Tian J.H."/>
            <person name="Sheng Y."/>
            <person name="Liu T."/>
            <person name="Pan Y.S."/>
            <person name="Xia L.Y."/>
            <person name="Li J."/>
            <person name="Zhao F."/>
            <person name="Cao W.C."/>
        </authorList>
    </citation>
    <scope>NUCLEOTIDE SEQUENCE</scope>
    <source>
        <strain evidence="2">Rmic-2018</strain>
    </source>
</reference>
<dbReference type="PANTHER" id="PTHR24114">
    <property type="entry name" value="LEUCINE RICH REPEAT FAMILY PROTEIN"/>
    <property type="match status" value="1"/>
</dbReference>
<dbReference type="PANTHER" id="PTHR24114:SF2">
    <property type="entry name" value="F-BOX DOMAIN-CONTAINING PROTEIN-RELATED"/>
    <property type="match status" value="1"/>
</dbReference>
<dbReference type="PROSITE" id="PS51450">
    <property type="entry name" value="LRR"/>
    <property type="match status" value="1"/>
</dbReference>
<dbReference type="SMART" id="SM00368">
    <property type="entry name" value="LRR_RI"/>
    <property type="match status" value="6"/>
</dbReference>
<dbReference type="InterPro" id="IPR001611">
    <property type="entry name" value="Leu-rich_rpt"/>
</dbReference>
<dbReference type="Proteomes" id="UP000821866">
    <property type="component" value="Chromosome 3"/>
</dbReference>
<sequence>MVVAAFNPVSWALQSSVTWTPARWQGAGRKLEPASYTRRLSQPIPTPNSSSREANDAKPPVAVVGHSAPCTSASSMPACSYASNKLPHKHSFLENEGRGGPAMTHAVPNKRHADLTIRPPGVTKNIRWDEPSVSTSGQPYLTTHDKGTPRLVSHQEADQPQCKPAAGSFQNDFCSGRTESTNAGPSSIHQHRTIPGRPSKPSPGVKPIAVSPTMRKSLPYSSKARHDRPAAATATASIDHLYALNLHKSCPGLPPIEDIANRLKDLQRRFERARLIVDMPCSMTDTEPCWISNSLTMFNRIFSETNIEVKEEEPRKFSVCFLDGIERSDHNRTFNACILLHILLTRHKCVQSLLLDKRTIANRFPEILCDALACNRGLKHLAIDCWDISPGYEHTLVSSFCKMPARIETIAVSNLSLGPSEAARIGEMVAKTESVRIIKFLENGMPPGAGTELMKGVCRNGSLELIWLRGNALGFGGARILGEYLSTSLKLRDLSLCDVPCFDEGQLVLIAEGLKTNRSLETLKIEYCHVTPTGIDTLAEVLKTNSTLKNLAVSACGLAQTAARSLGILLEFNSALLDVDLKDNIIDDTGAMRLATSLRINTHLETLNLEANHISSVGVLTLVEALGSNKVLKELRLGSFPAQNADNEQAVRTALSSTAAHGRVQLCYKRLSYVFDLSEGLHLNAKRITSIHLTASVNIKGDCLKKLFGSLVQLSCLESLCLESPIRMDDSAARKFARLLVTTKTLKRIQINDCNAKKGALEIVMQGLKVNQSVSHMEMEFSATRSSWTNAFVNMLKGNKTLTHFGHITTKKSELRYIAEELHANHFLTSLNIWEQPGYEEDIFAINEILRRNAAHLNRAVEFALDPEKYGVEREPAEGYEELCDTQTFQNHLSRFVGPERASEAMRNARRHITTNLFAIAGVCQGPVTCWPHPKGAPQADSLNIWCWMDIFSYLKLADIPRTSPDSVTS</sequence>
<evidence type="ECO:0000313" key="2">
    <source>
        <dbReference type="EMBL" id="KAH8029749.1"/>
    </source>
</evidence>
<keyword evidence="3" id="KW-1185">Reference proteome</keyword>
<dbReference type="VEuPathDB" id="VectorBase:LOC119163710"/>
<dbReference type="Gene3D" id="3.80.10.10">
    <property type="entry name" value="Ribonuclease Inhibitor"/>
    <property type="match status" value="2"/>
</dbReference>
<comment type="caution">
    <text evidence="2">The sequence shown here is derived from an EMBL/GenBank/DDBJ whole genome shotgun (WGS) entry which is preliminary data.</text>
</comment>
<feature type="compositionally biased region" description="Polar residues" evidence="1">
    <location>
        <begin position="132"/>
        <end position="141"/>
    </location>
</feature>
<dbReference type="InterPro" id="IPR032675">
    <property type="entry name" value="LRR_dom_sf"/>
</dbReference>
<accession>A0A9J6E6Q1</accession>
<name>A0A9J6E6Q1_RHIMP</name>
<dbReference type="EMBL" id="JABSTU010000005">
    <property type="protein sequence ID" value="KAH8029749.1"/>
    <property type="molecule type" value="Genomic_DNA"/>
</dbReference>
<feature type="region of interest" description="Disordered" evidence="1">
    <location>
        <begin position="26"/>
        <end position="61"/>
    </location>
</feature>
<dbReference type="Pfam" id="PF13516">
    <property type="entry name" value="LRR_6"/>
    <property type="match status" value="2"/>
</dbReference>
<dbReference type="InterPro" id="IPR052394">
    <property type="entry name" value="LRR-containing"/>
</dbReference>
<organism evidence="2 3">
    <name type="scientific">Rhipicephalus microplus</name>
    <name type="common">Cattle tick</name>
    <name type="synonym">Boophilus microplus</name>
    <dbReference type="NCBI Taxonomy" id="6941"/>
    <lineage>
        <taxon>Eukaryota</taxon>
        <taxon>Metazoa</taxon>
        <taxon>Ecdysozoa</taxon>
        <taxon>Arthropoda</taxon>
        <taxon>Chelicerata</taxon>
        <taxon>Arachnida</taxon>
        <taxon>Acari</taxon>
        <taxon>Parasitiformes</taxon>
        <taxon>Ixodida</taxon>
        <taxon>Ixodoidea</taxon>
        <taxon>Ixodidae</taxon>
        <taxon>Rhipicephalinae</taxon>
        <taxon>Rhipicephalus</taxon>
        <taxon>Boophilus</taxon>
    </lineage>
</organism>
<gene>
    <name evidence="2" type="ORF">HPB51_003584</name>
</gene>
<evidence type="ECO:0000313" key="3">
    <source>
        <dbReference type="Proteomes" id="UP000821866"/>
    </source>
</evidence>
<dbReference type="SUPFAM" id="SSF52047">
    <property type="entry name" value="RNI-like"/>
    <property type="match status" value="2"/>
</dbReference>
<feature type="region of interest" description="Disordered" evidence="1">
    <location>
        <begin position="175"/>
        <end position="232"/>
    </location>
</feature>
<evidence type="ECO:0000256" key="1">
    <source>
        <dbReference type="SAM" id="MobiDB-lite"/>
    </source>
</evidence>
<feature type="region of interest" description="Disordered" evidence="1">
    <location>
        <begin position="115"/>
        <end position="143"/>
    </location>
</feature>
<dbReference type="AlphaFoldDB" id="A0A9J6E6Q1"/>